<sequence>MKIRPRSTQPLNIKENRTIKETNGQVEKADFLGEVENRTIHKEGAILALCGEKIGREMAPKMPALSVGPTFFFFTAVTVFFFFTASGVLTSLSLFVLFFFVVFSTADFRIAGFFPAAVPVFFGGIEVFAAAGILYEPLTFEIFSDLTSLFNWTDRIFRKFVGSDFE</sequence>
<gene>
    <name evidence="2" type="ORF">STAS_21239</name>
</gene>
<comment type="caution">
    <text evidence="2">The sequence shown here is derived from an EMBL/GenBank/DDBJ whole genome shotgun (WGS) entry which is preliminary data.</text>
</comment>
<feature type="transmembrane region" description="Helical" evidence="1">
    <location>
        <begin position="89"/>
        <end position="106"/>
    </location>
</feature>
<accession>A0A5A7QIM2</accession>
<protein>
    <submittedName>
        <fullName evidence="2">Spermidine synthase</fullName>
    </submittedName>
</protein>
<keyword evidence="3" id="KW-1185">Reference proteome</keyword>
<reference evidence="2" key="1">
    <citation type="journal article" date="2019" name="Curr. Biol.">
        <title>Genome Sequence of Striga asiatica Provides Insight into the Evolution of Plant Parasitism.</title>
        <authorList>
            <person name="Yoshida S."/>
            <person name="Kim S."/>
            <person name="Wafula E.K."/>
            <person name="Tanskanen J."/>
            <person name="Kim Y."/>
            <person name="Honaas L."/>
            <person name="Yang Z."/>
            <person name="Spallek T."/>
            <person name="Conn C.E."/>
            <person name="Ichihashi Y."/>
            <person name="Cheong K."/>
            <person name="Cui S."/>
            <person name="Der J.P."/>
            <person name="Gundlach H."/>
            <person name="Jiao Y."/>
            <person name="Hori C."/>
            <person name="Ishida J.K."/>
            <person name="Kasahara H."/>
            <person name="Kiba T."/>
            <person name="Kim M."/>
            <person name="Koo N."/>
            <person name="Laohavisit A."/>
            <person name="Lee Y."/>
            <person name="Lumba S."/>
            <person name="Mccourt P."/>
            <person name="Mortimer J.C."/>
            <person name="Mutuku J.M."/>
            <person name="Nomura T."/>
            <person name="Sasaki-sekimoto Y."/>
            <person name="Seto Y."/>
            <person name="Wang Y."/>
            <person name="Wakatake T."/>
            <person name="Sakakibara H."/>
            <person name="Demura T."/>
            <person name="Yamaguchi S."/>
            <person name="Yoneyama K."/>
            <person name="Manabe R."/>
            <person name="Nelson D.C."/>
            <person name="Schulman A.H."/>
            <person name="Timko M.P."/>
            <person name="Depamphilis C.W."/>
            <person name="Choi D."/>
            <person name="Shirasu K."/>
        </authorList>
    </citation>
    <scope>NUCLEOTIDE SEQUENCE [LARGE SCALE GENOMIC DNA]</scope>
    <source>
        <strain evidence="2">UVA1</strain>
    </source>
</reference>
<name>A0A5A7QIM2_STRAF</name>
<feature type="transmembrane region" description="Helical" evidence="1">
    <location>
        <begin position="113"/>
        <end position="135"/>
    </location>
</feature>
<keyword evidence="1" id="KW-0472">Membrane</keyword>
<dbReference type="AlphaFoldDB" id="A0A5A7QIM2"/>
<evidence type="ECO:0000313" key="2">
    <source>
        <dbReference type="EMBL" id="GER44337.1"/>
    </source>
</evidence>
<evidence type="ECO:0000256" key="1">
    <source>
        <dbReference type="SAM" id="Phobius"/>
    </source>
</evidence>
<keyword evidence="1" id="KW-0812">Transmembrane</keyword>
<keyword evidence="1" id="KW-1133">Transmembrane helix</keyword>
<evidence type="ECO:0000313" key="3">
    <source>
        <dbReference type="Proteomes" id="UP000325081"/>
    </source>
</evidence>
<feature type="transmembrane region" description="Helical" evidence="1">
    <location>
        <begin position="62"/>
        <end position="83"/>
    </location>
</feature>
<dbReference type="Proteomes" id="UP000325081">
    <property type="component" value="Unassembled WGS sequence"/>
</dbReference>
<organism evidence="2 3">
    <name type="scientific">Striga asiatica</name>
    <name type="common">Asiatic witchweed</name>
    <name type="synonym">Buchnera asiatica</name>
    <dbReference type="NCBI Taxonomy" id="4170"/>
    <lineage>
        <taxon>Eukaryota</taxon>
        <taxon>Viridiplantae</taxon>
        <taxon>Streptophyta</taxon>
        <taxon>Embryophyta</taxon>
        <taxon>Tracheophyta</taxon>
        <taxon>Spermatophyta</taxon>
        <taxon>Magnoliopsida</taxon>
        <taxon>eudicotyledons</taxon>
        <taxon>Gunneridae</taxon>
        <taxon>Pentapetalae</taxon>
        <taxon>asterids</taxon>
        <taxon>lamiids</taxon>
        <taxon>Lamiales</taxon>
        <taxon>Orobanchaceae</taxon>
        <taxon>Buchnereae</taxon>
        <taxon>Striga</taxon>
    </lineage>
</organism>
<proteinExistence type="predicted"/>
<dbReference type="EMBL" id="BKCP01006915">
    <property type="protein sequence ID" value="GER44337.1"/>
    <property type="molecule type" value="Genomic_DNA"/>
</dbReference>